<evidence type="ECO:0000313" key="2">
    <source>
        <dbReference type="EMBL" id="GAU39317.1"/>
    </source>
</evidence>
<dbReference type="SMART" id="SM00256">
    <property type="entry name" value="FBOX"/>
    <property type="match status" value="1"/>
</dbReference>
<reference evidence="3" key="1">
    <citation type="journal article" date="2017" name="Front. Plant Sci.">
        <title>Climate Clever Clovers: New Paradigm to Reduce the Environmental Footprint of Ruminants by Breeding Low Methanogenic Forages Utilizing Haplotype Variation.</title>
        <authorList>
            <person name="Kaur P."/>
            <person name="Appels R."/>
            <person name="Bayer P.E."/>
            <person name="Keeble-Gagnere G."/>
            <person name="Wang J."/>
            <person name="Hirakawa H."/>
            <person name="Shirasawa K."/>
            <person name="Vercoe P."/>
            <person name="Stefanova K."/>
            <person name="Durmic Z."/>
            <person name="Nichols P."/>
            <person name="Revell C."/>
            <person name="Isobe S.N."/>
            <person name="Edwards D."/>
            <person name="Erskine W."/>
        </authorList>
    </citation>
    <scope>NUCLEOTIDE SEQUENCE [LARGE SCALE GENOMIC DNA]</scope>
    <source>
        <strain evidence="3">cv. Daliak</strain>
    </source>
</reference>
<keyword evidence="3" id="KW-1185">Reference proteome</keyword>
<name>A0A2Z6P9C9_TRISU</name>
<proteinExistence type="predicted"/>
<feature type="domain" description="F-box" evidence="1">
    <location>
        <begin position="8"/>
        <end position="49"/>
    </location>
</feature>
<dbReference type="AlphaFoldDB" id="A0A2Z6P9C9"/>
<dbReference type="InterPro" id="IPR001810">
    <property type="entry name" value="F-box_dom"/>
</dbReference>
<dbReference type="Pfam" id="PF00646">
    <property type="entry name" value="F-box"/>
    <property type="match status" value="1"/>
</dbReference>
<accession>A0A2Z6P9C9</accession>
<dbReference type="InterPro" id="IPR051304">
    <property type="entry name" value="SCF_F-box_domain"/>
</dbReference>
<sequence>MAADWSQLPKDLLKLISKKLDSEFYQLRFRSVCSSWRSSIAPKNHNHHLNLPSKFQFPSESNNSNNNASTFPLSKRTIFLVTPSPSQLQTLNPWLIKIGPDSRGCSCLWNPLSHDKQLPIRSPQLIDFNQLSVLVLGQEFVIGDFHSESYNSISMKKVVVCDTLLNGNHGSILLTIHISGKLAVFRSGDEQWTIIPEMPTPYSDVCVFNGRPIAVDSTGRTVAVGQDLSLDLVAEAVFGGDTKILVESDGELLLVVKYLSCVTQQTCDYDADGIYQVGLYSVARFVVFRLDEKEKKWVELTNLGDKVLFLGKDCAFSVSASDLCMQKGNYVIFLNDVDRNIFLTGLGINVFCMDKCQDSPLFNFPCWSKLFWPPPEWVGLR</sequence>
<dbReference type="PANTHER" id="PTHR47123:SF15">
    <property type="entry name" value="F-BOX PROTEIN SKIP23"/>
    <property type="match status" value="1"/>
</dbReference>
<gene>
    <name evidence="2" type="ORF">TSUD_119230</name>
</gene>
<dbReference type="InterPro" id="IPR005174">
    <property type="entry name" value="KIB1-4_b-propeller"/>
</dbReference>
<dbReference type="Pfam" id="PF03478">
    <property type="entry name" value="Beta-prop_KIB1-4"/>
    <property type="match status" value="1"/>
</dbReference>
<evidence type="ECO:0000313" key="3">
    <source>
        <dbReference type="Proteomes" id="UP000242715"/>
    </source>
</evidence>
<evidence type="ECO:0000259" key="1">
    <source>
        <dbReference type="SMART" id="SM00256"/>
    </source>
</evidence>
<dbReference type="EMBL" id="DF973754">
    <property type="protein sequence ID" value="GAU39317.1"/>
    <property type="molecule type" value="Genomic_DNA"/>
</dbReference>
<dbReference type="OrthoDB" id="599103at2759"/>
<organism evidence="2 3">
    <name type="scientific">Trifolium subterraneum</name>
    <name type="common">Subterranean clover</name>
    <dbReference type="NCBI Taxonomy" id="3900"/>
    <lineage>
        <taxon>Eukaryota</taxon>
        <taxon>Viridiplantae</taxon>
        <taxon>Streptophyta</taxon>
        <taxon>Embryophyta</taxon>
        <taxon>Tracheophyta</taxon>
        <taxon>Spermatophyta</taxon>
        <taxon>Magnoliopsida</taxon>
        <taxon>eudicotyledons</taxon>
        <taxon>Gunneridae</taxon>
        <taxon>Pentapetalae</taxon>
        <taxon>rosids</taxon>
        <taxon>fabids</taxon>
        <taxon>Fabales</taxon>
        <taxon>Fabaceae</taxon>
        <taxon>Papilionoideae</taxon>
        <taxon>50 kb inversion clade</taxon>
        <taxon>NPAAA clade</taxon>
        <taxon>Hologalegina</taxon>
        <taxon>IRL clade</taxon>
        <taxon>Trifolieae</taxon>
        <taxon>Trifolium</taxon>
    </lineage>
</organism>
<dbReference type="Proteomes" id="UP000242715">
    <property type="component" value="Unassembled WGS sequence"/>
</dbReference>
<dbReference type="PANTHER" id="PTHR47123">
    <property type="entry name" value="F-BOX PROTEIN SKIP23"/>
    <property type="match status" value="1"/>
</dbReference>
<protein>
    <recommendedName>
        <fullName evidence="1">F-box domain-containing protein</fullName>
    </recommendedName>
</protein>